<accession>A0A8J2JWV4</accession>
<evidence type="ECO:0000256" key="1">
    <source>
        <dbReference type="SAM" id="MobiDB-lite"/>
    </source>
</evidence>
<evidence type="ECO:0000313" key="2">
    <source>
        <dbReference type="EMBL" id="CAG7728963.1"/>
    </source>
</evidence>
<dbReference type="Proteomes" id="UP000708208">
    <property type="component" value="Unassembled WGS sequence"/>
</dbReference>
<proteinExistence type="predicted"/>
<dbReference type="EMBL" id="CAJVCH010171307">
    <property type="protein sequence ID" value="CAG7728963.1"/>
    <property type="molecule type" value="Genomic_DNA"/>
</dbReference>
<dbReference type="AlphaFoldDB" id="A0A8J2JWV4"/>
<gene>
    <name evidence="2" type="ORF">AFUS01_LOCUS17706</name>
</gene>
<feature type="region of interest" description="Disordered" evidence="1">
    <location>
        <begin position="123"/>
        <end position="146"/>
    </location>
</feature>
<sequence>AFQNDLSTIQKSLQMTKDLVLKPWVPPNFSYSSQVKNNAQFQKLTHEEYKSFDLLWRFEVYLGRLLDQNPAAFFTVKSLLSIVKERPVDRLSLYLTVKEIPKTIPWQGIWSCLLMMKNGEEQFEKAEKSTKPPSSSQQESKQEKVRRGEEISTIHVWWLFLNNYFRVITMGLHSTPKCIAAVKDLTTSVVKINDVEIIKADLNAVTGKLNDVSNGIPTMFEPNKALKTIVNDDGTTNYSADGIKIKETKFRKRKTLDDDADETTIQENGNGRKRKSLEKDDGVDIGSA</sequence>
<name>A0A8J2JWV4_9HEXA</name>
<protein>
    <submittedName>
        <fullName evidence="2">Uncharacterized protein</fullName>
    </submittedName>
</protein>
<evidence type="ECO:0000313" key="3">
    <source>
        <dbReference type="Proteomes" id="UP000708208"/>
    </source>
</evidence>
<comment type="caution">
    <text evidence="2">The sequence shown here is derived from an EMBL/GenBank/DDBJ whole genome shotgun (WGS) entry which is preliminary data.</text>
</comment>
<feature type="non-terminal residue" evidence="2">
    <location>
        <position position="1"/>
    </location>
</feature>
<reference evidence="2" key="1">
    <citation type="submission" date="2021-06" db="EMBL/GenBank/DDBJ databases">
        <authorList>
            <person name="Hodson N. C."/>
            <person name="Mongue J. A."/>
            <person name="Jaron S. K."/>
        </authorList>
    </citation>
    <scope>NUCLEOTIDE SEQUENCE</scope>
</reference>
<feature type="region of interest" description="Disordered" evidence="1">
    <location>
        <begin position="253"/>
        <end position="288"/>
    </location>
</feature>
<organism evidence="2 3">
    <name type="scientific">Allacma fusca</name>
    <dbReference type="NCBI Taxonomy" id="39272"/>
    <lineage>
        <taxon>Eukaryota</taxon>
        <taxon>Metazoa</taxon>
        <taxon>Ecdysozoa</taxon>
        <taxon>Arthropoda</taxon>
        <taxon>Hexapoda</taxon>
        <taxon>Collembola</taxon>
        <taxon>Symphypleona</taxon>
        <taxon>Sminthuridae</taxon>
        <taxon>Allacma</taxon>
    </lineage>
</organism>
<keyword evidence="3" id="KW-1185">Reference proteome</keyword>